<evidence type="ECO:0000313" key="2">
    <source>
        <dbReference type="EMBL" id="KGP63490.1"/>
    </source>
</evidence>
<dbReference type="RefSeq" id="WP_035888786.1">
    <property type="nucleotide sequence ID" value="NZ_JNCF01000016.1"/>
</dbReference>
<evidence type="ECO:0000313" key="3">
    <source>
        <dbReference type="Proteomes" id="UP000054422"/>
    </source>
</evidence>
<dbReference type="EMBL" id="JNCF01000016">
    <property type="protein sequence ID" value="KGP63490.1"/>
    <property type="molecule type" value="Genomic_DNA"/>
</dbReference>
<reference evidence="2 3" key="1">
    <citation type="submission" date="2014-05" db="EMBL/GenBank/DDBJ databases">
        <authorList>
            <person name="Rizzardi K."/>
            <person name="Winiecka-Krusnell J."/>
            <person name="Ramliden M."/>
            <person name="Alm E."/>
            <person name="Andersson S."/>
            <person name="Byfors S."/>
        </authorList>
    </citation>
    <scope>NUCLEOTIDE SEQUENCE [LARGE SCALE GENOMIC DNA]</scope>
    <source>
        <strain evidence="2 3">LEGN</strain>
    </source>
</reference>
<dbReference type="OrthoDB" id="5636964at2"/>
<name>A0A0A2SQV3_9GAMM</name>
<comment type="caution">
    <text evidence="2">The sequence shown here is derived from an EMBL/GenBank/DDBJ whole genome shotgun (WGS) entry which is preliminary data.</text>
</comment>
<sequence>MKYTDVDEIFIQAFKNQFLSHLMADVQKDGPQNQAKKVVQDAISDNIGKLSRIFDAMVLPIENSETFFKNLAQAGSMENYMRPILNAITPILLTPDKSRLQSEVIDAIGKDNYAQLVGGLVKDGLVIPKDGDEVGFAQKEAEVARLVVSSVLVNYSQSLEKYNLSPEEKLLREKSSDLLFANIKQLKEVASNAGYAIPTKIEPTRFSNIDELNKEADRLILLSKEALNDEDSDLGGVLKQCMAFYENYKQYMDASLNDFGQKVTLPLQAMATKFTLQMLEEPKPKMSVKEISDRVEKLFSLADRLSAFLEKKYPDSYASDPVYNSLKTLKNRLQEARDIPELYQGDDLIREQMHNKYTDALNIFIEKVEADVIPSEPPPSKMNILLRILRAIFTLSFSLTTKEEREAQKRFEDCSTLRNDLTQLKSELESQSLAHQENPQKDSTNSQIALEQQSEIKKSLADIRESTKSEMAIERDNSSTVTNSF</sequence>
<protein>
    <submittedName>
        <fullName evidence="2">Uncharacterized protein</fullName>
    </submittedName>
</protein>
<proteinExistence type="predicted"/>
<gene>
    <name evidence="2" type="ORF">EP47_05765</name>
</gene>
<feature type="compositionally biased region" description="Basic and acidic residues" evidence="1">
    <location>
        <begin position="466"/>
        <end position="477"/>
    </location>
</feature>
<dbReference type="AlphaFoldDB" id="A0A0A2SQV3"/>
<feature type="region of interest" description="Disordered" evidence="1">
    <location>
        <begin position="466"/>
        <end position="485"/>
    </location>
</feature>
<organism evidence="2 3">
    <name type="scientific">Legionella norrlandica</name>
    <dbReference type="NCBI Taxonomy" id="1498499"/>
    <lineage>
        <taxon>Bacteria</taxon>
        <taxon>Pseudomonadati</taxon>
        <taxon>Pseudomonadota</taxon>
        <taxon>Gammaproteobacteria</taxon>
        <taxon>Legionellales</taxon>
        <taxon>Legionellaceae</taxon>
        <taxon>Legionella</taxon>
    </lineage>
</organism>
<feature type="region of interest" description="Disordered" evidence="1">
    <location>
        <begin position="430"/>
        <end position="449"/>
    </location>
</feature>
<keyword evidence="3" id="KW-1185">Reference proteome</keyword>
<accession>A0A0A2SQV3</accession>
<dbReference type="Proteomes" id="UP000054422">
    <property type="component" value="Unassembled WGS sequence"/>
</dbReference>
<evidence type="ECO:0000256" key="1">
    <source>
        <dbReference type="SAM" id="MobiDB-lite"/>
    </source>
</evidence>